<protein>
    <submittedName>
        <fullName evidence="4">Glycosyltransferase</fullName>
    </submittedName>
</protein>
<dbReference type="GO" id="GO:0016740">
    <property type="term" value="F:transferase activity"/>
    <property type="evidence" value="ECO:0007669"/>
    <property type="project" value="UniProtKB-KW"/>
</dbReference>
<dbReference type="InterPro" id="IPR050834">
    <property type="entry name" value="Glycosyltransf_2"/>
</dbReference>
<dbReference type="Pfam" id="PF02709">
    <property type="entry name" value="Glyco_transf_7C"/>
    <property type="match status" value="1"/>
</dbReference>
<dbReference type="InterPro" id="IPR027791">
    <property type="entry name" value="Galactosyl_T_C"/>
</dbReference>
<dbReference type="SUPFAM" id="SSF53448">
    <property type="entry name" value="Nucleotide-diphospho-sugar transferases"/>
    <property type="match status" value="1"/>
</dbReference>
<dbReference type="InterPro" id="IPR001173">
    <property type="entry name" value="Glyco_trans_2-like"/>
</dbReference>
<dbReference type="Pfam" id="PF00535">
    <property type="entry name" value="Glycos_transf_2"/>
    <property type="match status" value="1"/>
</dbReference>
<dbReference type="Proteomes" id="UP000885779">
    <property type="component" value="Unassembled WGS sequence"/>
</dbReference>
<feature type="domain" description="Glycosyltransferase 2-like" evidence="2">
    <location>
        <begin position="8"/>
        <end position="116"/>
    </location>
</feature>
<evidence type="ECO:0000259" key="2">
    <source>
        <dbReference type="Pfam" id="PF00535"/>
    </source>
</evidence>
<name>A0A7V4WTK9_CALAY</name>
<evidence type="ECO:0000259" key="3">
    <source>
        <dbReference type="Pfam" id="PF02709"/>
    </source>
</evidence>
<evidence type="ECO:0000313" key="4">
    <source>
        <dbReference type="EMBL" id="HGY54364.1"/>
    </source>
</evidence>
<evidence type="ECO:0000256" key="1">
    <source>
        <dbReference type="ARBA" id="ARBA00022679"/>
    </source>
</evidence>
<proteinExistence type="predicted"/>
<dbReference type="PANTHER" id="PTHR43685:SF3">
    <property type="entry name" value="SLR2126 PROTEIN"/>
    <property type="match status" value="1"/>
</dbReference>
<sequence>MNLVGRITVIISVYNRVDVLLKALLSIQAQSVKPFEVLLSDDGSAEDIVGAVKEQKDKYDFKIKYIAQADKGFRLAKARNNAIRIAEGDYLVFWDQDVLATANYLKTFSDHFREGKFLIPPDPVRLTEDQTAAVTERMIESCDYSQIVTAGQIRALRRRVYKDWYYYLETRYIKRNSYKPKVRGGILGIAKKDILLVDGYDENYQGWGAEDDDLGRRLYRAGIRGRNVFHKEYPLHLYHPPNKASEKSVNLDYYNKRLAEIRKGDFRAVNGLSNPLGEDEITVNRIN</sequence>
<dbReference type="AlphaFoldDB" id="A0A7V4WTK9"/>
<accession>A0A7V4WTK9</accession>
<reference evidence="4" key="1">
    <citation type="journal article" date="2020" name="mSystems">
        <title>Genome- and Community-Level Interaction Insights into Carbon Utilization and Element Cycling Functions of Hydrothermarchaeota in Hydrothermal Sediment.</title>
        <authorList>
            <person name="Zhou Z."/>
            <person name="Liu Y."/>
            <person name="Xu W."/>
            <person name="Pan J."/>
            <person name="Luo Z.H."/>
            <person name="Li M."/>
        </authorList>
    </citation>
    <scope>NUCLEOTIDE SEQUENCE [LARGE SCALE GENOMIC DNA]</scope>
    <source>
        <strain evidence="4">HyVt-577</strain>
    </source>
</reference>
<keyword evidence="1" id="KW-0808">Transferase</keyword>
<dbReference type="Gene3D" id="3.90.550.10">
    <property type="entry name" value="Spore Coat Polysaccharide Biosynthesis Protein SpsA, Chain A"/>
    <property type="match status" value="1"/>
</dbReference>
<dbReference type="PANTHER" id="PTHR43685">
    <property type="entry name" value="GLYCOSYLTRANSFERASE"/>
    <property type="match status" value="1"/>
</dbReference>
<dbReference type="EMBL" id="DRQG01000016">
    <property type="protein sequence ID" value="HGY54364.1"/>
    <property type="molecule type" value="Genomic_DNA"/>
</dbReference>
<organism evidence="4">
    <name type="scientific">Caldithrix abyssi</name>
    <dbReference type="NCBI Taxonomy" id="187145"/>
    <lineage>
        <taxon>Bacteria</taxon>
        <taxon>Pseudomonadati</taxon>
        <taxon>Calditrichota</taxon>
        <taxon>Calditrichia</taxon>
        <taxon>Calditrichales</taxon>
        <taxon>Calditrichaceae</taxon>
        <taxon>Caldithrix</taxon>
    </lineage>
</organism>
<comment type="caution">
    <text evidence="4">The sequence shown here is derived from an EMBL/GenBank/DDBJ whole genome shotgun (WGS) entry which is preliminary data.</text>
</comment>
<dbReference type="InterPro" id="IPR029044">
    <property type="entry name" value="Nucleotide-diphossugar_trans"/>
</dbReference>
<feature type="domain" description="Galactosyltransferase C-terminal" evidence="3">
    <location>
        <begin position="172"/>
        <end position="239"/>
    </location>
</feature>
<gene>
    <name evidence="4" type="ORF">ENK44_01555</name>
</gene>